<dbReference type="GO" id="GO:0043810">
    <property type="term" value="F:ornithine-acyl [acyl carrier protein] N-acyltransferase activity"/>
    <property type="evidence" value="ECO:0007669"/>
    <property type="project" value="UniProtKB-EC"/>
</dbReference>
<comment type="function">
    <text evidence="9">Catalyzes the first step in the biosynthesis of ornithine lipids, which are phosphorus-free membrane lipids. Catalyzes the 3-hydroxyacyl-acyl carrier protein-dependent acylation of ornithine to form lyso-ornithine lipid (LOL).</text>
</comment>
<name>U2EMT2_9GAMM</name>
<evidence type="ECO:0000256" key="10">
    <source>
        <dbReference type="ARBA" id="ARBA00047785"/>
    </source>
</evidence>
<accession>U2EMT2</accession>
<dbReference type="STRING" id="1033802.SSPSH_001540"/>
<gene>
    <name evidence="11" type="ORF">SSPSH_001540</name>
</gene>
<keyword evidence="4" id="KW-0443">Lipid metabolism</keyword>
<evidence type="ECO:0000256" key="9">
    <source>
        <dbReference type="ARBA" id="ARBA00045724"/>
    </source>
</evidence>
<evidence type="ECO:0000256" key="6">
    <source>
        <dbReference type="ARBA" id="ARBA00038095"/>
    </source>
</evidence>
<dbReference type="OrthoDB" id="9787072at2"/>
<evidence type="ECO:0000256" key="3">
    <source>
        <dbReference type="ARBA" id="ARBA00022679"/>
    </source>
</evidence>
<dbReference type="InterPro" id="IPR016181">
    <property type="entry name" value="Acyl_CoA_acyltransferase"/>
</dbReference>
<dbReference type="Proteomes" id="UP000006242">
    <property type="component" value="Unassembled WGS sequence"/>
</dbReference>
<reference evidence="11 12" key="1">
    <citation type="journal article" date="2011" name="J. Bacteriol.">
        <title>Genome sequence of Salinisphaera shabanensis, a gammaproteobacterium from the harsh, variable environment of the brine-seawater interface of the Shaban Deep in the Red Sea.</title>
        <authorList>
            <person name="Antunes A."/>
            <person name="Alam I."/>
            <person name="Bajic V.B."/>
            <person name="Stingl U."/>
        </authorList>
    </citation>
    <scope>NUCLEOTIDE SEQUENCE [LARGE SCALE GENOMIC DNA]</scope>
    <source>
        <strain evidence="11 12">E1L3A</strain>
    </source>
</reference>
<dbReference type="AlphaFoldDB" id="U2EMT2"/>
<organism evidence="11 12">
    <name type="scientific">Salinisphaera shabanensis E1L3A</name>
    <dbReference type="NCBI Taxonomy" id="1033802"/>
    <lineage>
        <taxon>Bacteria</taxon>
        <taxon>Pseudomonadati</taxon>
        <taxon>Pseudomonadota</taxon>
        <taxon>Gammaproteobacteria</taxon>
        <taxon>Salinisphaerales</taxon>
        <taxon>Salinisphaeraceae</taxon>
        <taxon>Salinisphaera</taxon>
    </lineage>
</organism>
<comment type="pathway">
    <text evidence="1">Lipid metabolism.</text>
</comment>
<dbReference type="PANTHER" id="PTHR37323">
    <property type="entry name" value="GCN5-RELATED N-ACETYLTRANSFERASE"/>
    <property type="match status" value="1"/>
</dbReference>
<keyword evidence="3" id="KW-0808">Transferase</keyword>
<dbReference type="Pfam" id="PF13444">
    <property type="entry name" value="Acetyltransf_5"/>
    <property type="match status" value="1"/>
</dbReference>
<comment type="caution">
    <text evidence="11">The sequence shown here is derived from an EMBL/GenBank/DDBJ whole genome shotgun (WGS) entry which is preliminary data.</text>
</comment>
<dbReference type="EC" id="2.3.2.30" evidence="7"/>
<dbReference type="eggNOG" id="COG3176">
    <property type="taxonomic scope" value="Bacteria"/>
</dbReference>
<dbReference type="RefSeq" id="WP_006915540.1">
    <property type="nucleotide sequence ID" value="NZ_AFNV02000009.1"/>
</dbReference>
<keyword evidence="2" id="KW-0444">Lipid biosynthesis</keyword>
<dbReference type="GO" id="GO:0006629">
    <property type="term" value="P:lipid metabolic process"/>
    <property type="evidence" value="ECO:0007669"/>
    <property type="project" value="UniProtKB-KW"/>
</dbReference>
<evidence type="ECO:0000256" key="8">
    <source>
        <dbReference type="ARBA" id="ARBA00039866"/>
    </source>
</evidence>
<keyword evidence="5" id="KW-0012">Acyltransferase</keyword>
<evidence type="ECO:0000256" key="2">
    <source>
        <dbReference type="ARBA" id="ARBA00022516"/>
    </source>
</evidence>
<comment type="similarity">
    <text evidence="6">Belongs to the acetyltransferase family. OlsB subfamily.</text>
</comment>
<sequence>MTATTTTHATEARRARFYYTFARTQDAIDDSLALRYRVFVQEMGARASLAGNGLEADGMDGFCLHLLVRDARDGRTVASTRILTHEAAIAAGGFYSASEFDLDAVLACRGRFLEIGRTCVDAAYRRSPAMPVLWAGIADLIRADRYDHLIGCASIDLREGLACAHAIYRQIWARQPADPDRCVRPLMALPPANAPLDRAVCLPPLIKAYLRVGACVGGPPCHDPDFNVADVFMHLDLNRLTPRYARRFLGKPLSEGRRAATRLSA</sequence>
<evidence type="ECO:0000313" key="12">
    <source>
        <dbReference type="Proteomes" id="UP000006242"/>
    </source>
</evidence>
<evidence type="ECO:0000313" key="11">
    <source>
        <dbReference type="EMBL" id="ERJ19472.1"/>
    </source>
</evidence>
<dbReference type="EMBL" id="AFNV02000009">
    <property type="protein sequence ID" value="ERJ19472.1"/>
    <property type="molecule type" value="Genomic_DNA"/>
</dbReference>
<evidence type="ECO:0000256" key="7">
    <source>
        <dbReference type="ARBA" id="ARBA00039058"/>
    </source>
</evidence>
<proteinExistence type="inferred from homology"/>
<evidence type="ECO:0000256" key="4">
    <source>
        <dbReference type="ARBA" id="ARBA00023098"/>
    </source>
</evidence>
<reference evidence="11 12" key="2">
    <citation type="journal article" date="2013" name="PLoS ONE">
        <title>INDIGO - INtegrated Data Warehouse of MIcrobial GenOmes with Examples from the Red Sea Extremophiles.</title>
        <authorList>
            <person name="Alam I."/>
            <person name="Antunes A."/>
            <person name="Kamau A.A."/>
            <person name="Ba Alawi W."/>
            <person name="Kalkatawi M."/>
            <person name="Stingl U."/>
            <person name="Bajic V.B."/>
        </authorList>
    </citation>
    <scope>NUCLEOTIDE SEQUENCE [LARGE SCALE GENOMIC DNA]</scope>
    <source>
        <strain evidence="11 12">E1L3A</strain>
    </source>
</reference>
<dbReference type="PANTHER" id="PTHR37323:SF1">
    <property type="entry name" value="L-ORNITHINE N(ALPHA)-ACYLTRANSFERASE"/>
    <property type="match status" value="1"/>
</dbReference>
<keyword evidence="12" id="KW-1185">Reference proteome</keyword>
<dbReference type="Gene3D" id="3.40.630.30">
    <property type="match status" value="1"/>
</dbReference>
<dbReference type="SUPFAM" id="SSF55729">
    <property type="entry name" value="Acyl-CoA N-acyltransferases (Nat)"/>
    <property type="match status" value="1"/>
</dbReference>
<dbReference type="InterPro" id="IPR052351">
    <property type="entry name" value="Ornithine_N-alpha-AT"/>
</dbReference>
<comment type="catalytic activity">
    <reaction evidence="10">
        <text>a (3R)-hydroxyacyl-[ACP] + L-ornithine = a lyso-ornithine lipid + holo-[ACP] + H(+)</text>
        <dbReference type="Rhea" id="RHEA:20633"/>
        <dbReference type="Rhea" id="RHEA-COMP:9685"/>
        <dbReference type="Rhea" id="RHEA-COMP:9945"/>
        <dbReference type="ChEBI" id="CHEBI:15378"/>
        <dbReference type="ChEBI" id="CHEBI:46911"/>
        <dbReference type="ChEBI" id="CHEBI:64479"/>
        <dbReference type="ChEBI" id="CHEBI:78827"/>
        <dbReference type="ChEBI" id="CHEBI:138482"/>
        <dbReference type="EC" id="2.3.2.30"/>
    </reaction>
    <physiologicalReaction direction="left-to-right" evidence="10">
        <dbReference type="Rhea" id="RHEA:20634"/>
    </physiologicalReaction>
</comment>
<evidence type="ECO:0000256" key="5">
    <source>
        <dbReference type="ARBA" id="ARBA00023315"/>
    </source>
</evidence>
<protein>
    <recommendedName>
        <fullName evidence="8">L-ornithine N(alpha)-acyltransferase</fullName>
        <ecNumber evidence="7">2.3.2.30</ecNumber>
    </recommendedName>
</protein>
<evidence type="ECO:0000256" key="1">
    <source>
        <dbReference type="ARBA" id="ARBA00005189"/>
    </source>
</evidence>